<proteinExistence type="predicted"/>
<dbReference type="InterPro" id="IPR036390">
    <property type="entry name" value="WH_DNA-bd_sf"/>
</dbReference>
<dbReference type="InterPro" id="IPR000644">
    <property type="entry name" value="CBS_dom"/>
</dbReference>
<evidence type="ECO:0000256" key="1">
    <source>
        <dbReference type="ARBA" id="ARBA00023122"/>
    </source>
</evidence>
<dbReference type="PROSITE" id="PS51371">
    <property type="entry name" value="CBS"/>
    <property type="match status" value="2"/>
</dbReference>
<dbReference type="RefSeq" id="WP_059031519.1">
    <property type="nucleotide sequence ID" value="NZ_BSDN01000001.1"/>
</dbReference>
<dbReference type="Gene3D" id="1.10.10.10">
    <property type="entry name" value="Winged helix-like DNA-binding domain superfamily/Winged helix DNA-binding domain"/>
    <property type="match status" value="1"/>
</dbReference>
<keyword evidence="5" id="KW-1185">Reference proteome</keyword>
<name>A0A0U9HJJ1_9FIRM</name>
<dbReference type="InterPro" id="IPR028979">
    <property type="entry name" value="Ser_kin/Pase_Hpr-like_N_sf"/>
</dbReference>
<feature type="domain" description="CBS" evidence="3">
    <location>
        <begin position="253"/>
        <end position="314"/>
    </location>
</feature>
<dbReference type="InterPro" id="IPR051257">
    <property type="entry name" value="Diverse_CBS-Domain"/>
</dbReference>
<organism evidence="4">
    <name type="scientific">Tepidanaerobacter syntrophicus</name>
    <dbReference type="NCBI Taxonomy" id="224999"/>
    <lineage>
        <taxon>Bacteria</taxon>
        <taxon>Bacillati</taxon>
        <taxon>Bacillota</taxon>
        <taxon>Clostridia</taxon>
        <taxon>Thermosediminibacterales</taxon>
        <taxon>Tepidanaerobacteraceae</taxon>
        <taxon>Tepidanaerobacter</taxon>
    </lineage>
</organism>
<dbReference type="InterPro" id="IPR010766">
    <property type="entry name" value="DRTGG"/>
</dbReference>
<dbReference type="EMBL" id="DF976999">
    <property type="protein sequence ID" value="GAQ24451.1"/>
    <property type="molecule type" value="Genomic_DNA"/>
</dbReference>
<dbReference type="Proteomes" id="UP000062160">
    <property type="component" value="Unassembled WGS sequence"/>
</dbReference>
<dbReference type="InterPro" id="IPR046342">
    <property type="entry name" value="CBS_dom_sf"/>
</dbReference>
<dbReference type="SUPFAM" id="SSF54631">
    <property type="entry name" value="CBS-domain pair"/>
    <property type="match status" value="1"/>
</dbReference>
<dbReference type="Gene3D" id="3.10.580.10">
    <property type="entry name" value="CBS-domain"/>
    <property type="match status" value="1"/>
</dbReference>
<dbReference type="SUPFAM" id="SSF54637">
    <property type="entry name" value="Thioesterase/thiol ester dehydrase-isomerase"/>
    <property type="match status" value="1"/>
</dbReference>
<feature type="domain" description="CBS" evidence="3">
    <location>
        <begin position="194"/>
        <end position="252"/>
    </location>
</feature>
<dbReference type="Gene3D" id="3.40.1390.20">
    <property type="entry name" value="HprK N-terminal domain-like"/>
    <property type="match status" value="1"/>
</dbReference>
<evidence type="ECO:0000259" key="3">
    <source>
        <dbReference type="PROSITE" id="PS51371"/>
    </source>
</evidence>
<dbReference type="SUPFAM" id="SSF75138">
    <property type="entry name" value="HprK N-terminal domain-like"/>
    <property type="match status" value="1"/>
</dbReference>
<dbReference type="Pfam" id="PF03061">
    <property type="entry name" value="4HBT"/>
    <property type="match status" value="1"/>
</dbReference>
<dbReference type="STRING" id="224999.GCA_001485475_00433"/>
<dbReference type="InterPro" id="IPR006683">
    <property type="entry name" value="Thioestr_dom"/>
</dbReference>
<dbReference type="Pfam" id="PF00571">
    <property type="entry name" value="CBS"/>
    <property type="match status" value="2"/>
</dbReference>
<dbReference type="Pfam" id="PF07085">
    <property type="entry name" value="DRTGG"/>
    <property type="match status" value="1"/>
</dbReference>
<reference evidence="4" key="1">
    <citation type="journal article" date="2016" name="Genome Announc.">
        <title>Draft Genome Sequence of the Syntrophic Lactate-Degrading Bacterium Tepidanaerobacter syntrophicus JLT.</title>
        <authorList>
            <person name="Matsuura N."/>
            <person name="Ohashi A."/>
            <person name="Tourlousse D.M."/>
            <person name="Sekiguchi Y."/>
        </authorList>
    </citation>
    <scope>NUCLEOTIDE SEQUENCE [LARGE SCALE GENOMIC DNA]</scope>
    <source>
        <strain evidence="4">JL</strain>
    </source>
</reference>
<dbReference type="SMART" id="SM00116">
    <property type="entry name" value="CBS"/>
    <property type="match status" value="2"/>
</dbReference>
<protein>
    <submittedName>
        <fullName evidence="4">Transcriptional regulator containing CBS domains</fullName>
    </submittedName>
</protein>
<evidence type="ECO:0000256" key="2">
    <source>
        <dbReference type="PROSITE-ProRule" id="PRU00703"/>
    </source>
</evidence>
<accession>A0A0U9HJJ1</accession>
<evidence type="ECO:0000313" key="5">
    <source>
        <dbReference type="Proteomes" id="UP000062160"/>
    </source>
</evidence>
<dbReference type="InterPro" id="IPR029069">
    <property type="entry name" value="HotDog_dom_sf"/>
</dbReference>
<dbReference type="CDD" id="cd03440">
    <property type="entry name" value="hot_dog"/>
    <property type="match status" value="1"/>
</dbReference>
<dbReference type="OrthoDB" id="1790451at2"/>
<dbReference type="CDD" id="cd04596">
    <property type="entry name" value="CBS_pair_DRTGG_assoc"/>
    <property type="match status" value="1"/>
</dbReference>
<evidence type="ECO:0000313" key="4">
    <source>
        <dbReference type="EMBL" id="GAQ24451.1"/>
    </source>
</evidence>
<dbReference type="AlphaFoldDB" id="A0A0U9HJJ1"/>
<sequence>MTKHARIMEYIKKLEVGSKISVRQLANDLNVSEGTAYRAIKDAQLAGYVYTMPRVGTIRIEKKEDEIIERLSFAEVVNIVEGSVLGGRSGLHKPLSKFLIGAMEVKEMPKFIEPGSLLIVGNRKDAQILALERKAAVLVTGGFEVDSEVIELADKVEMPLLSSSYDTFTVATIINRAIYKRLVRKEVARVKDAMVTNPDYLTIDATIGDWRKLYKMTQHSKFPVVDKDMKVCGIVTINDISSLEDDVPIKDVMSKDPITLTKDTPVAHAAQLMVWEGIKLIPVVEDKKLVGILTRKDAIKALQHLSFQPQLGETADAIIMNRFSMLKTEDGIKLRGKTDPVMLNPYGVASSGALMTIMANAGFEAFRAQKKLETVLDSFTVYFSKPVQLEEEIEVEAKIIDIGRKSGKAEVNLIHEGKLVAKAIISARVIER</sequence>
<keyword evidence="1 2" id="KW-0129">CBS domain</keyword>
<dbReference type="InterPro" id="IPR036388">
    <property type="entry name" value="WH-like_DNA-bd_sf"/>
</dbReference>
<dbReference type="Gene3D" id="3.10.129.10">
    <property type="entry name" value="Hotdog Thioesterase"/>
    <property type="match status" value="1"/>
</dbReference>
<dbReference type="PANTHER" id="PTHR43080">
    <property type="entry name" value="CBS DOMAIN-CONTAINING PROTEIN CBSX3, MITOCHONDRIAL"/>
    <property type="match status" value="1"/>
</dbReference>
<dbReference type="PANTHER" id="PTHR43080:SF2">
    <property type="entry name" value="CBS DOMAIN-CONTAINING PROTEIN"/>
    <property type="match status" value="1"/>
</dbReference>
<gene>
    <name evidence="4" type="ORF">TSYNT_5279</name>
</gene>
<dbReference type="SUPFAM" id="SSF46785">
    <property type="entry name" value="Winged helix' DNA-binding domain"/>
    <property type="match status" value="1"/>
</dbReference>